<proteinExistence type="predicted"/>
<dbReference type="GO" id="GO:0005524">
    <property type="term" value="F:ATP binding"/>
    <property type="evidence" value="ECO:0007669"/>
    <property type="project" value="UniProtKB-UniRule"/>
</dbReference>
<keyword evidence="2 3" id="KW-0067">ATP-binding</keyword>
<dbReference type="InterPro" id="IPR000719">
    <property type="entry name" value="Prot_kinase_dom"/>
</dbReference>
<gene>
    <name evidence="6" type="ORF">WJX81_005555</name>
</gene>
<feature type="compositionally biased region" description="Basic and acidic residues" evidence="4">
    <location>
        <begin position="901"/>
        <end position="918"/>
    </location>
</feature>
<dbReference type="GO" id="GO:0004674">
    <property type="term" value="F:protein serine/threonine kinase activity"/>
    <property type="evidence" value="ECO:0007669"/>
    <property type="project" value="TreeGrafter"/>
</dbReference>
<reference evidence="6 7" key="1">
    <citation type="journal article" date="2024" name="Nat. Commun.">
        <title>Phylogenomics reveals the evolutionary origins of lichenization in chlorophyte algae.</title>
        <authorList>
            <person name="Puginier C."/>
            <person name="Libourel C."/>
            <person name="Otte J."/>
            <person name="Skaloud P."/>
            <person name="Haon M."/>
            <person name="Grisel S."/>
            <person name="Petersen M."/>
            <person name="Berrin J.G."/>
            <person name="Delaux P.M."/>
            <person name="Dal Grande F."/>
            <person name="Keller J."/>
        </authorList>
    </citation>
    <scope>NUCLEOTIDE SEQUENCE [LARGE SCALE GENOMIC DNA]</scope>
    <source>
        <strain evidence="6 7">SAG 245.80</strain>
    </source>
</reference>
<sequence length="1320" mass="139734">MAVEALPTSSTSSDEAEAPSKSEELAELMGTPPTRAQSRSRIPLPGRRLPREPSAKRERQRRHRHMSKHERQKERLDARAFKELDTTLQVLGIDGAMQPAPAGRQATGAPSPRRPAQSPRALGRSASEAGFSDASADSRSSAGRPGRTAALPPSGAIPPRRRSSPLSVIGGQRRSSSEGALSAEALHRLESARQEWHADLDSVLSGDFACNDHELAISLARSKAADLREQLVWWQAPPEPTWPAREQRLDWLEHALSEAYDISRGLAQHGALEGHASLSAYLSIVADVVAGLRGTAAVCCEAVAEGLRSLAAGPDAQRGMRAAQRAVDIVGSLSQRVLEKTRLALVLEKAELNADLGAEAAALGRAAASVVSAALDAAARMQAALLIPQALGMHHGGASGHEVQVRVRLMQSVWASCGGLVLSAAAIWEGPRPNMLTAWCRLYVKAAQAAERMQSALRSGSTGSSLDSLASLGIDTPPAGVWGDVGSGARRPRQTATDEDLQAQAWLPSCLTALLAEADRAAEAALAWEADEGVLSTSTSAVVSRSGSGCDGEAFHEPAHPRGSSSGDLPKPSAAAEAVNGVVEELGDALYELAHANAVRVLHLSGTPGDLACWALELLEEQACATVVFVRDLDRGVMGRGAHALEHYETLRACTDALVNAILRMRRLLKQKRASDACALDSPRPVVARNFSASSLANSSLASEAGSGEPAALRPAPAEASPSGARGTAVSALPPLMPPLASPFDNPKMQDGAPSGLHERAASHAAASSSRSDRSGPNPSPSPSHGPQPDARAAPRSRDGSPTRRGARSNAEGGATVDLRGGRRRSRPRRRRSRGARESREPSEGGGSDSSAAPAGGATGERNGSRWPEGDAGHPVRPRGGAAAADNGDRRRNGRGGRGGSRGDRGGPRPDRERHVFDRMMSGRPDSEPRAGARRPGAPAGRGVMPWDGDPFWQIRWEDLAPTLVRKLGSGSYGQVYECYFHCAPMAVKIITLDDDAQGVDPQTLLRFKAEVDLQRRLSLHPNIVRFLGACCHLAAGPAPPPHALPGPSQGVTLAIVMELCRFGNLFKVIEYARRVQRLPPDACPGWKLWGSWATRLELARQAAAGVSFMHSQDIIHRDLTSYNLLVTDKWEAKLADFNLSRALREGEAAAQLSQLINSPEWSAPERLAGQVYGKAADVYSFGVILYELVTLAVPWHEEAASPGAAQGAAYRDPIFYVMNSVPNGLRLSFPTPDAIQPPLPELPQVVALAQECWAQCPAARPTMEACCARLEATLAAARARTRTEKGAARAPAPRRNGGGAAELLSARMVGLLALGCRGR</sequence>
<dbReference type="InterPro" id="IPR017441">
    <property type="entry name" value="Protein_kinase_ATP_BS"/>
</dbReference>
<organism evidence="6 7">
    <name type="scientific">Elliptochloris bilobata</name>
    <dbReference type="NCBI Taxonomy" id="381761"/>
    <lineage>
        <taxon>Eukaryota</taxon>
        <taxon>Viridiplantae</taxon>
        <taxon>Chlorophyta</taxon>
        <taxon>core chlorophytes</taxon>
        <taxon>Trebouxiophyceae</taxon>
        <taxon>Trebouxiophyceae incertae sedis</taxon>
        <taxon>Elliptochloris clade</taxon>
        <taxon>Elliptochloris</taxon>
    </lineage>
</organism>
<dbReference type="InterPro" id="IPR051681">
    <property type="entry name" value="Ser/Thr_Kinases-Pseudokinases"/>
</dbReference>
<evidence type="ECO:0000256" key="4">
    <source>
        <dbReference type="SAM" id="MobiDB-lite"/>
    </source>
</evidence>
<keyword evidence="1 3" id="KW-0547">Nucleotide-binding</keyword>
<evidence type="ECO:0000259" key="5">
    <source>
        <dbReference type="PROSITE" id="PS50011"/>
    </source>
</evidence>
<feature type="compositionally biased region" description="Low complexity" evidence="4">
    <location>
        <begin position="702"/>
        <end position="723"/>
    </location>
</feature>
<keyword evidence="7" id="KW-1185">Reference proteome</keyword>
<protein>
    <recommendedName>
        <fullName evidence="5">Protein kinase domain-containing protein</fullName>
    </recommendedName>
</protein>
<accession>A0AAW1RY48</accession>
<evidence type="ECO:0000256" key="1">
    <source>
        <dbReference type="ARBA" id="ARBA00022741"/>
    </source>
</evidence>
<feature type="compositionally biased region" description="Basic residues" evidence="4">
    <location>
        <begin position="822"/>
        <end position="834"/>
    </location>
</feature>
<dbReference type="PROSITE" id="PS50011">
    <property type="entry name" value="PROTEIN_KINASE_DOM"/>
    <property type="match status" value="1"/>
</dbReference>
<evidence type="ECO:0000256" key="2">
    <source>
        <dbReference type="ARBA" id="ARBA00022840"/>
    </source>
</evidence>
<feature type="region of interest" description="Disordered" evidence="4">
    <location>
        <begin position="702"/>
        <end position="945"/>
    </location>
</feature>
<dbReference type="EMBL" id="JALJOU010000019">
    <property type="protein sequence ID" value="KAK9838338.1"/>
    <property type="molecule type" value="Genomic_DNA"/>
</dbReference>
<name>A0AAW1RY48_9CHLO</name>
<dbReference type="Proteomes" id="UP001445335">
    <property type="component" value="Unassembled WGS sequence"/>
</dbReference>
<dbReference type="Gene3D" id="3.30.200.20">
    <property type="entry name" value="Phosphorylase Kinase, domain 1"/>
    <property type="match status" value="1"/>
</dbReference>
<feature type="region of interest" description="Disordered" evidence="4">
    <location>
        <begin position="1"/>
        <end position="181"/>
    </location>
</feature>
<feature type="compositionally biased region" description="Low complexity" evidence="4">
    <location>
        <begin position="934"/>
        <end position="943"/>
    </location>
</feature>
<feature type="compositionally biased region" description="Basic residues" evidence="4">
    <location>
        <begin position="58"/>
        <end position="68"/>
    </location>
</feature>
<dbReference type="PANTHER" id="PTHR44329:SF298">
    <property type="entry name" value="MIXED LINEAGE KINASE DOMAIN-LIKE PROTEIN"/>
    <property type="match status" value="1"/>
</dbReference>
<dbReference type="SUPFAM" id="SSF56112">
    <property type="entry name" value="Protein kinase-like (PK-like)"/>
    <property type="match status" value="1"/>
</dbReference>
<dbReference type="Gene3D" id="1.10.510.10">
    <property type="entry name" value="Transferase(Phosphotransferase) domain 1"/>
    <property type="match status" value="1"/>
</dbReference>
<dbReference type="InterPro" id="IPR011009">
    <property type="entry name" value="Kinase-like_dom_sf"/>
</dbReference>
<dbReference type="InterPro" id="IPR008266">
    <property type="entry name" value="Tyr_kinase_AS"/>
</dbReference>
<dbReference type="Pfam" id="PF00069">
    <property type="entry name" value="Pkinase"/>
    <property type="match status" value="1"/>
</dbReference>
<feature type="compositionally biased region" description="Low complexity" evidence="4">
    <location>
        <begin position="129"/>
        <end position="144"/>
    </location>
</feature>
<dbReference type="PANTHER" id="PTHR44329">
    <property type="entry name" value="SERINE/THREONINE-PROTEIN KINASE TNNI3K-RELATED"/>
    <property type="match status" value="1"/>
</dbReference>
<evidence type="ECO:0000313" key="6">
    <source>
        <dbReference type="EMBL" id="KAK9838338.1"/>
    </source>
</evidence>
<dbReference type="PROSITE" id="PS00109">
    <property type="entry name" value="PROTEIN_KINASE_TYR"/>
    <property type="match status" value="1"/>
</dbReference>
<feature type="compositionally biased region" description="Basic and acidic residues" evidence="4">
    <location>
        <begin position="69"/>
        <end position="85"/>
    </location>
</feature>
<comment type="caution">
    <text evidence="6">The sequence shown here is derived from an EMBL/GenBank/DDBJ whole genome shotgun (WGS) entry which is preliminary data.</text>
</comment>
<feature type="region of interest" description="Disordered" evidence="4">
    <location>
        <begin position="480"/>
        <end position="499"/>
    </location>
</feature>
<feature type="domain" description="Protein kinase" evidence="5">
    <location>
        <begin position="962"/>
        <end position="1275"/>
    </location>
</feature>
<feature type="binding site" evidence="3">
    <location>
        <position position="989"/>
    </location>
    <ligand>
        <name>ATP</name>
        <dbReference type="ChEBI" id="CHEBI:30616"/>
    </ligand>
</feature>
<evidence type="ECO:0000256" key="3">
    <source>
        <dbReference type="PROSITE-ProRule" id="PRU10141"/>
    </source>
</evidence>
<feature type="compositionally biased region" description="Low complexity" evidence="4">
    <location>
        <begin position="109"/>
        <end position="121"/>
    </location>
</feature>
<feature type="region of interest" description="Disordered" evidence="4">
    <location>
        <begin position="546"/>
        <end position="576"/>
    </location>
</feature>
<evidence type="ECO:0000313" key="7">
    <source>
        <dbReference type="Proteomes" id="UP001445335"/>
    </source>
</evidence>
<dbReference type="PROSITE" id="PS00107">
    <property type="entry name" value="PROTEIN_KINASE_ATP"/>
    <property type="match status" value="1"/>
</dbReference>